<dbReference type="AlphaFoldDB" id="A0A6C0ILE6"/>
<accession>A0A6C0ILE6</accession>
<sequence length="172" mass="20629">MDDKQRLQLKSMINENNVIDKTDMIRKLKHSKILRNEVNEMLQLKNLYKNNLSSPDFRDEAMNKCKFLFQYYTDIFNKLRKDELNVNMLFEFLDILEKIEQGQLDQHEASFKIGSTLKKMYIDSAVKHAENMEATDNENNEVKLKPKQESKDISWKHFKKIQKIQKNKKIKK</sequence>
<proteinExistence type="predicted"/>
<reference evidence="1" key="1">
    <citation type="journal article" date="2020" name="Nature">
        <title>Giant virus diversity and host interactions through global metagenomics.</title>
        <authorList>
            <person name="Schulz F."/>
            <person name="Roux S."/>
            <person name="Paez-Espino D."/>
            <person name="Jungbluth S."/>
            <person name="Walsh D.A."/>
            <person name="Denef V.J."/>
            <person name="McMahon K.D."/>
            <person name="Konstantinidis K.T."/>
            <person name="Eloe-Fadrosh E.A."/>
            <person name="Kyrpides N.C."/>
            <person name="Woyke T."/>
        </authorList>
    </citation>
    <scope>NUCLEOTIDE SEQUENCE</scope>
    <source>
        <strain evidence="1">GVMAG-M-3300024258-14</strain>
    </source>
</reference>
<organism evidence="1">
    <name type="scientific">viral metagenome</name>
    <dbReference type="NCBI Taxonomy" id="1070528"/>
    <lineage>
        <taxon>unclassified sequences</taxon>
        <taxon>metagenomes</taxon>
        <taxon>organismal metagenomes</taxon>
    </lineage>
</organism>
<evidence type="ECO:0000313" key="1">
    <source>
        <dbReference type="EMBL" id="QHT94014.1"/>
    </source>
</evidence>
<protein>
    <submittedName>
        <fullName evidence="1">Uncharacterized protein</fullName>
    </submittedName>
</protein>
<name>A0A6C0ILE6_9ZZZZ</name>
<dbReference type="EMBL" id="MN740213">
    <property type="protein sequence ID" value="QHT94014.1"/>
    <property type="molecule type" value="Genomic_DNA"/>
</dbReference>